<dbReference type="InterPro" id="IPR011990">
    <property type="entry name" value="TPR-like_helical_dom_sf"/>
</dbReference>
<dbReference type="PROSITE" id="PS51375">
    <property type="entry name" value="PPR"/>
    <property type="match status" value="4"/>
</dbReference>
<evidence type="ECO:0008006" key="9">
    <source>
        <dbReference type="Google" id="ProtNLM"/>
    </source>
</evidence>
<comment type="function">
    <text evidence="3">Regulates mitochondrial small subunit maturation by controlling 15S rRNA 5'-end processing. Localizes to the 5' precursor of the 15S rRNA in a position that is subsequently occupied by mS47 in the mature yeast mtSSU. Uses structure and sequence-specific RNA recognition, binding to a single-stranded region of the precursor and specifically recognizing bases -6 to -1. The exchange of Ccm1 for mS47 is coupled to the irreversible removal of precursor rRNA that is accompanied by conformational changes of the mitoribosomal proteins uS5m and mS26. These conformational changes signal completion of 5'-end rRNA processing through protection of the mature 5'-end of the 15S rRNA and stabilization of mS47. The removal of the 5' precursor together with the dissociation of Ccm1 may be catalyzed by the 5'-3' exoribonuclease Pet127. Involved in the specific removal of group I introns in mitochondrial encoded transcripts.</text>
</comment>
<name>A0AAW0EF06_9AGAR</name>
<feature type="repeat" description="PPR" evidence="5">
    <location>
        <begin position="804"/>
        <end position="838"/>
    </location>
</feature>
<evidence type="ECO:0000256" key="4">
    <source>
        <dbReference type="ARBA" id="ARBA00044511"/>
    </source>
</evidence>
<comment type="subunit">
    <text evidence="4">Binds to mitochondrial small subunit 15S rRNA.</text>
</comment>
<dbReference type="Pfam" id="PF01535">
    <property type="entry name" value="PPR"/>
    <property type="match status" value="1"/>
</dbReference>
<accession>A0AAW0EF06</accession>
<evidence type="ECO:0000313" key="8">
    <source>
        <dbReference type="Proteomes" id="UP001362999"/>
    </source>
</evidence>
<evidence type="ECO:0000256" key="2">
    <source>
        <dbReference type="ARBA" id="ARBA00022737"/>
    </source>
</evidence>
<feature type="region of interest" description="Disordered" evidence="6">
    <location>
        <begin position="109"/>
        <end position="167"/>
    </location>
</feature>
<feature type="compositionally biased region" description="Low complexity" evidence="6">
    <location>
        <begin position="206"/>
        <end position="225"/>
    </location>
</feature>
<evidence type="ECO:0000313" key="7">
    <source>
        <dbReference type="EMBL" id="KAK7062023.1"/>
    </source>
</evidence>
<dbReference type="Proteomes" id="UP001362999">
    <property type="component" value="Unassembled WGS sequence"/>
</dbReference>
<proteinExistence type="inferred from homology"/>
<dbReference type="EMBL" id="JAWWNJ010000002">
    <property type="protein sequence ID" value="KAK7062023.1"/>
    <property type="molecule type" value="Genomic_DNA"/>
</dbReference>
<gene>
    <name evidence="7" type="ORF">R3P38DRAFT_2832931</name>
</gene>
<keyword evidence="2" id="KW-0677">Repeat</keyword>
<dbReference type="PANTHER" id="PTHR47447">
    <property type="entry name" value="OS03G0856100 PROTEIN"/>
    <property type="match status" value="1"/>
</dbReference>
<organism evidence="7 8">
    <name type="scientific">Favolaschia claudopus</name>
    <dbReference type="NCBI Taxonomy" id="2862362"/>
    <lineage>
        <taxon>Eukaryota</taxon>
        <taxon>Fungi</taxon>
        <taxon>Dikarya</taxon>
        <taxon>Basidiomycota</taxon>
        <taxon>Agaricomycotina</taxon>
        <taxon>Agaricomycetes</taxon>
        <taxon>Agaricomycetidae</taxon>
        <taxon>Agaricales</taxon>
        <taxon>Marasmiineae</taxon>
        <taxon>Mycenaceae</taxon>
        <taxon>Favolaschia</taxon>
    </lineage>
</organism>
<evidence type="ECO:0000256" key="1">
    <source>
        <dbReference type="ARBA" id="ARBA00006192"/>
    </source>
</evidence>
<keyword evidence="8" id="KW-1185">Reference proteome</keyword>
<evidence type="ECO:0000256" key="6">
    <source>
        <dbReference type="SAM" id="MobiDB-lite"/>
    </source>
</evidence>
<dbReference type="Gene3D" id="1.25.40.10">
    <property type="entry name" value="Tetratricopeptide repeat domain"/>
    <property type="match status" value="4"/>
</dbReference>
<feature type="compositionally biased region" description="Low complexity" evidence="6">
    <location>
        <begin position="151"/>
        <end position="164"/>
    </location>
</feature>
<feature type="region of interest" description="Disordered" evidence="6">
    <location>
        <begin position="182"/>
        <end position="225"/>
    </location>
</feature>
<evidence type="ECO:0000256" key="5">
    <source>
        <dbReference type="PROSITE-ProRule" id="PRU00708"/>
    </source>
</evidence>
<comment type="caution">
    <text evidence="7">The sequence shown here is derived from an EMBL/GenBank/DDBJ whole genome shotgun (WGS) entry which is preliminary data.</text>
</comment>
<dbReference type="Pfam" id="PF13812">
    <property type="entry name" value="PPR_3"/>
    <property type="match status" value="2"/>
</dbReference>
<feature type="repeat" description="PPR" evidence="5">
    <location>
        <begin position="656"/>
        <end position="690"/>
    </location>
</feature>
<dbReference type="InterPro" id="IPR002885">
    <property type="entry name" value="PPR_rpt"/>
</dbReference>
<dbReference type="PANTHER" id="PTHR47447:SF17">
    <property type="entry name" value="OS12G0638900 PROTEIN"/>
    <property type="match status" value="1"/>
</dbReference>
<feature type="repeat" description="PPR" evidence="5">
    <location>
        <begin position="621"/>
        <end position="655"/>
    </location>
</feature>
<sequence length="1222" mass="138458">MVEPAGSIILNTLLQGRTTFALHSGSIYSASKAMPRPSRVHLTPGFFSPQPRSAKGKERMTDPARADVLSGYSAQCREWSCRMRISVYCSGRSNNALVEEEEIRRRPRNVRRTRRVTQTLPRHSPGAISLQRGQARHASHSSDRPPPDSDPPSSSTGSSVLDPPTESAAVLDSGSLQTAEEIPEDLDSTRQTPNPDPPLEDDISETHSPPESSSSPNSPETTLPPLSEMEKQLMDENIQYLRSLIVEHNSLMQPDKIWHAYETVQIRGQYSALSSAETVWLAEKILFWAEARLQTDKLDILHKWGERVRQLLNTLDPAASGFDQRFLMSRALALEGDLQKALNLIHPIQPHSNTFIACLRAVESIFVSTWRHHDRIRAIELLIQDWKTVGLFLLTESSRLHWKNRELYAVGTSLRETAFAVASGISLPSVLLADKQYEWDEDQRRHLGDFLVEAFIRHKLPADSVTVLREMKRQNLKPTFHISLLLIRALAREELYSEAHALYAAVEQDKSYEYLFTGLYLYSKEGQEKWTLEYFDRINASGLMNSKVVLQLMYAYAVKGDTEKTLEVFQQYFPEDEHGLPANSPLIEHFTVGIFAHAQRGDFAGTVPWLDGMRKAGLQPDAHVFTTILKSFALRGDLNSISSLLNQMRSAGHAPNIVTYTTIMTLLAHRKDPASAEAIYARAVKEGLLPDSIMIATIMNAHIEAGSWKGVIKAFDFVRSSPHMKLTVGIYNLLLKAYLQIAAPFRVVSRVFNQLERLRIRPDAYTFALLIQSACDARQMHTASEIFTQMEKLSEQWGSSRHITTWTMTIIMAGFLRANDNERAMAVYEDMLGRGLKPTAITYGVIVAAYGREGTAESFDLAIKFIENVEGSEERAWDAPPHGRLSARDYLYLPLMQSYASSNEPDQVERLFQKMLDDGGEPSLSILTTLLDAYARVNDIDSVLKLWPQIYQLGVKYSTIPLFSEGSDEQQKSRVHTFVLCAPLSRYIETLSKAGMHNEIADEWRRFQEAGFSFSADNWNQLAVALLRAGDVERCFAVLEKVFVPYSRRSDLLRQQRETNPTSPLSLELPATETMPLEKPLVGRARAAATHLGRYIERAAPDFADPEHTDDLAHHLHVLHRISPMWNTWKPRHDVLRGLFDAVLRLRAGYPVDAVARETDELLHGVEAFEQQQSEARRRLQGIYQAYPEAVMLVEQFERKEQRRLGRWYAKVYSWAEDRPRL</sequence>
<protein>
    <recommendedName>
        <fullName evidence="9">Pentatricopeptide repeat-containing protein</fullName>
    </recommendedName>
</protein>
<comment type="similarity">
    <text evidence="1">Belongs to the CCM1 family.</text>
</comment>
<evidence type="ECO:0000256" key="3">
    <source>
        <dbReference type="ARBA" id="ARBA00044493"/>
    </source>
</evidence>
<dbReference type="NCBIfam" id="TIGR00756">
    <property type="entry name" value="PPR"/>
    <property type="match status" value="2"/>
</dbReference>
<dbReference type="AlphaFoldDB" id="A0AAW0EF06"/>
<feature type="repeat" description="PPR" evidence="5">
    <location>
        <begin position="888"/>
        <end position="922"/>
    </location>
</feature>
<reference evidence="7 8" key="1">
    <citation type="journal article" date="2024" name="J Genomics">
        <title>Draft genome sequencing and assembly of Favolaschia claudopus CIRM-BRFM 2984 isolated from oak limbs.</title>
        <authorList>
            <person name="Navarro D."/>
            <person name="Drula E."/>
            <person name="Chaduli D."/>
            <person name="Cazenave R."/>
            <person name="Ahrendt S."/>
            <person name="Wang J."/>
            <person name="Lipzen A."/>
            <person name="Daum C."/>
            <person name="Barry K."/>
            <person name="Grigoriev I.V."/>
            <person name="Favel A."/>
            <person name="Rosso M.N."/>
            <person name="Martin F."/>
        </authorList>
    </citation>
    <scope>NUCLEOTIDE SEQUENCE [LARGE SCALE GENOMIC DNA]</scope>
    <source>
        <strain evidence="7 8">CIRM-BRFM 2984</strain>
    </source>
</reference>
<dbReference type="Pfam" id="PF13041">
    <property type="entry name" value="PPR_2"/>
    <property type="match status" value="1"/>
</dbReference>